<dbReference type="EMBL" id="UHDK01000001">
    <property type="protein sequence ID" value="SUM34765.1"/>
    <property type="molecule type" value="Genomic_DNA"/>
</dbReference>
<organism evidence="8 9">
    <name type="scientific">Staphylococcus gallinarum</name>
    <dbReference type="NCBI Taxonomy" id="1293"/>
    <lineage>
        <taxon>Bacteria</taxon>
        <taxon>Bacillati</taxon>
        <taxon>Bacillota</taxon>
        <taxon>Bacilli</taxon>
        <taxon>Bacillales</taxon>
        <taxon>Staphylococcaceae</taxon>
        <taxon>Staphylococcus</taxon>
    </lineage>
</organism>
<evidence type="ECO:0000256" key="2">
    <source>
        <dbReference type="ARBA" id="ARBA00022729"/>
    </source>
</evidence>
<keyword evidence="5" id="KW-0676">Redox-active center</keyword>
<protein>
    <submittedName>
        <fullName evidence="8">Protein-disulfide isomerase</fullName>
    </submittedName>
</protein>
<dbReference type="OrthoDB" id="117402at2"/>
<evidence type="ECO:0000256" key="6">
    <source>
        <dbReference type="SAM" id="SignalP"/>
    </source>
</evidence>
<dbReference type="Pfam" id="PF13462">
    <property type="entry name" value="Thioredoxin_4"/>
    <property type="match status" value="1"/>
</dbReference>
<dbReference type="Gene3D" id="3.40.30.10">
    <property type="entry name" value="Glutaredoxin"/>
    <property type="match status" value="1"/>
</dbReference>
<sequence>MKKLWMSLGLMMLIVLLSACGNNENVHENDKVDKNGKIRIIEYGDYKCPYCKKVENKIMPKLKRQYIDKGKVDYQFVNMAFLGKDSIIGSRAGHAVQSIAPKEYLTFQRLMFEQQPDNEKAWITTKLVDKQIDKLNIDNQTKVKIKNDYKKKNSKSWEAAKKDRQQYKKNHIDTAPTIYVKGEKLKDPYKFSSYEKLLTD</sequence>
<evidence type="ECO:0000313" key="8">
    <source>
        <dbReference type="EMBL" id="SUM34765.1"/>
    </source>
</evidence>
<dbReference type="SUPFAM" id="SSF52833">
    <property type="entry name" value="Thioredoxin-like"/>
    <property type="match status" value="1"/>
</dbReference>
<dbReference type="Proteomes" id="UP000255277">
    <property type="component" value="Unassembled WGS sequence"/>
</dbReference>
<evidence type="ECO:0000256" key="1">
    <source>
        <dbReference type="ARBA" id="ARBA00005791"/>
    </source>
</evidence>
<name>A0A0D0SFX5_STAGA</name>
<comment type="similarity">
    <text evidence="1">Belongs to the thioredoxin family. DsbA subfamily.</text>
</comment>
<evidence type="ECO:0000313" key="9">
    <source>
        <dbReference type="Proteomes" id="UP000255277"/>
    </source>
</evidence>
<dbReference type="PANTHER" id="PTHR13887:SF14">
    <property type="entry name" value="DISULFIDE BOND FORMATION PROTEIN D"/>
    <property type="match status" value="1"/>
</dbReference>
<dbReference type="InterPro" id="IPR012336">
    <property type="entry name" value="Thioredoxin-like_fold"/>
</dbReference>
<keyword evidence="2 6" id="KW-0732">Signal</keyword>
<reference evidence="8 9" key="1">
    <citation type="submission" date="2018-06" db="EMBL/GenBank/DDBJ databases">
        <authorList>
            <consortium name="Pathogen Informatics"/>
            <person name="Doyle S."/>
        </authorList>
    </citation>
    <scope>NUCLEOTIDE SEQUENCE [LARGE SCALE GENOMIC DNA]</scope>
    <source>
        <strain evidence="8 9">NCTC12195</strain>
    </source>
</reference>
<keyword evidence="8" id="KW-0413">Isomerase</keyword>
<evidence type="ECO:0000256" key="3">
    <source>
        <dbReference type="ARBA" id="ARBA00023002"/>
    </source>
</evidence>
<dbReference type="PROSITE" id="PS51257">
    <property type="entry name" value="PROKAR_LIPOPROTEIN"/>
    <property type="match status" value="1"/>
</dbReference>
<dbReference type="RefSeq" id="WP_042739261.1">
    <property type="nucleotide sequence ID" value="NZ_BKAX01000004.1"/>
</dbReference>
<feature type="domain" description="Thioredoxin-like fold" evidence="7">
    <location>
        <begin position="36"/>
        <end position="199"/>
    </location>
</feature>
<dbReference type="GO" id="GO:0016491">
    <property type="term" value="F:oxidoreductase activity"/>
    <property type="evidence" value="ECO:0007669"/>
    <property type="project" value="UniProtKB-KW"/>
</dbReference>
<evidence type="ECO:0000256" key="5">
    <source>
        <dbReference type="ARBA" id="ARBA00023284"/>
    </source>
</evidence>
<evidence type="ECO:0000259" key="7">
    <source>
        <dbReference type="Pfam" id="PF13462"/>
    </source>
</evidence>
<dbReference type="STRING" id="1293.SH09_08670"/>
<dbReference type="PANTHER" id="PTHR13887">
    <property type="entry name" value="GLUTATHIONE S-TRANSFERASE KAPPA"/>
    <property type="match status" value="1"/>
</dbReference>
<keyword evidence="3" id="KW-0560">Oxidoreductase</keyword>
<dbReference type="AlphaFoldDB" id="A0A0D0SFX5"/>
<evidence type="ECO:0000256" key="4">
    <source>
        <dbReference type="ARBA" id="ARBA00023157"/>
    </source>
</evidence>
<dbReference type="InterPro" id="IPR036249">
    <property type="entry name" value="Thioredoxin-like_sf"/>
</dbReference>
<dbReference type="GO" id="GO:0016853">
    <property type="term" value="F:isomerase activity"/>
    <property type="evidence" value="ECO:0007669"/>
    <property type="project" value="UniProtKB-KW"/>
</dbReference>
<accession>A0A0D0SFX5</accession>
<gene>
    <name evidence="8" type="primary">bdbD</name>
    <name evidence="8" type="ORF">NCTC12195_04292</name>
</gene>
<feature type="chain" id="PRO_5038987686" evidence="6">
    <location>
        <begin position="22"/>
        <end position="200"/>
    </location>
</feature>
<feature type="signal peptide" evidence="6">
    <location>
        <begin position="1"/>
        <end position="21"/>
    </location>
</feature>
<proteinExistence type="inferred from homology"/>
<keyword evidence="4" id="KW-1015">Disulfide bond</keyword>